<keyword evidence="8" id="KW-0539">Nucleus</keyword>
<dbReference type="PROSITE" id="PS50157">
    <property type="entry name" value="ZINC_FINGER_C2H2_2"/>
    <property type="match status" value="4"/>
</dbReference>
<dbReference type="PANTHER" id="PTHR14003">
    <property type="entry name" value="TRANSCRIPTIONAL REPRESSOR PROTEIN YY"/>
    <property type="match status" value="1"/>
</dbReference>
<keyword evidence="7" id="KW-0804">Transcription</keyword>
<dbReference type="GO" id="GO:0005667">
    <property type="term" value="C:transcription regulator complex"/>
    <property type="evidence" value="ECO:0007669"/>
    <property type="project" value="TreeGrafter"/>
</dbReference>
<evidence type="ECO:0000259" key="11">
    <source>
        <dbReference type="PROSITE" id="PS50157"/>
    </source>
</evidence>
<dbReference type="GO" id="GO:0000785">
    <property type="term" value="C:chromatin"/>
    <property type="evidence" value="ECO:0007669"/>
    <property type="project" value="TreeGrafter"/>
</dbReference>
<keyword evidence="1" id="KW-0479">Metal-binding</keyword>
<evidence type="ECO:0000256" key="10">
    <source>
        <dbReference type="SAM" id="Coils"/>
    </source>
</evidence>
<dbReference type="GeneID" id="28941002"/>
<evidence type="ECO:0000313" key="12">
    <source>
        <dbReference type="EMBL" id="KTW28634.1"/>
    </source>
</evidence>
<feature type="domain" description="C2H2-type" evidence="11">
    <location>
        <begin position="147"/>
        <end position="176"/>
    </location>
</feature>
<dbReference type="AlphaFoldDB" id="A0A0W4ZJS6"/>
<dbReference type="PANTHER" id="PTHR14003:SF19">
    <property type="entry name" value="YY2 TRANSCRIPTION FACTOR"/>
    <property type="match status" value="1"/>
</dbReference>
<dbReference type="GO" id="GO:0000978">
    <property type="term" value="F:RNA polymerase II cis-regulatory region sequence-specific DNA binding"/>
    <property type="evidence" value="ECO:0007669"/>
    <property type="project" value="TreeGrafter"/>
</dbReference>
<evidence type="ECO:0000256" key="5">
    <source>
        <dbReference type="ARBA" id="ARBA00023015"/>
    </source>
</evidence>
<dbReference type="EMBL" id="LFWA01000011">
    <property type="protein sequence ID" value="KTW28634.1"/>
    <property type="molecule type" value="Genomic_DNA"/>
</dbReference>
<keyword evidence="6" id="KW-0238">DNA-binding</keyword>
<dbReference type="Pfam" id="PF00096">
    <property type="entry name" value="zf-C2H2"/>
    <property type="match status" value="4"/>
</dbReference>
<dbReference type="STRING" id="1408657.A0A0W4ZJS6"/>
<organism evidence="12 13">
    <name type="scientific">Pneumocystis jirovecii (strain RU7)</name>
    <name type="common">Human pneumocystis pneumonia agent</name>
    <dbReference type="NCBI Taxonomy" id="1408657"/>
    <lineage>
        <taxon>Eukaryota</taxon>
        <taxon>Fungi</taxon>
        <taxon>Dikarya</taxon>
        <taxon>Ascomycota</taxon>
        <taxon>Taphrinomycotina</taxon>
        <taxon>Pneumocystomycetes</taxon>
        <taxon>Pneumocystaceae</taxon>
        <taxon>Pneumocystis</taxon>
    </lineage>
</organism>
<dbReference type="InterPro" id="IPR036236">
    <property type="entry name" value="Znf_C2H2_sf"/>
</dbReference>
<dbReference type="OrthoDB" id="427030at2759"/>
<dbReference type="RefSeq" id="XP_018228969.1">
    <property type="nucleotide sequence ID" value="XM_018374747.1"/>
</dbReference>
<dbReference type="Gene3D" id="3.30.160.60">
    <property type="entry name" value="Classic Zinc Finger"/>
    <property type="match status" value="4"/>
</dbReference>
<dbReference type="FunFam" id="3.30.160.60:FF:001485">
    <property type="entry name" value="Krueppel-related zinc finger protein"/>
    <property type="match status" value="1"/>
</dbReference>
<dbReference type="PROSITE" id="PS00028">
    <property type="entry name" value="ZINC_FINGER_C2H2_1"/>
    <property type="match status" value="4"/>
</dbReference>
<evidence type="ECO:0000256" key="3">
    <source>
        <dbReference type="ARBA" id="ARBA00022771"/>
    </source>
</evidence>
<gene>
    <name evidence="12" type="ORF">T551_02484</name>
</gene>
<evidence type="ECO:0000256" key="4">
    <source>
        <dbReference type="ARBA" id="ARBA00022833"/>
    </source>
</evidence>
<evidence type="ECO:0000313" key="13">
    <source>
        <dbReference type="Proteomes" id="UP000053447"/>
    </source>
</evidence>
<protein>
    <recommendedName>
        <fullName evidence="11">C2H2-type domain-containing protein</fullName>
    </recommendedName>
</protein>
<dbReference type="SMART" id="SM00355">
    <property type="entry name" value="ZnF_C2H2"/>
    <property type="match status" value="4"/>
</dbReference>
<keyword evidence="2" id="KW-0677">Repeat</keyword>
<accession>A0A0W4ZJS6</accession>
<dbReference type="GO" id="GO:0000981">
    <property type="term" value="F:DNA-binding transcription factor activity, RNA polymerase II-specific"/>
    <property type="evidence" value="ECO:0007669"/>
    <property type="project" value="UniProtKB-ARBA"/>
</dbReference>
<dbReference type="SUPFAM" id="SSF57667">
    <property type="entry name" value="beta-beta-alpha zinc fingers"/>
    <property type="match status" value="3"/>
</dbReference>
<name>A0A0W4ZJS6_PNEJ7</name>
<dbReference type="eggNOG" id="KOG1721">
    <property type="taxonomic scope" value="Eukaryota"/>
</dbReference>
<evidence type="ECO:0000256" key="7">
    <source>
        <dbReference type="ARBA" id="ARBA00023163"/>
    </source>
</evidence>
<evidence type="ECO:0000256" key="2">
    <source>
        <dbReference type="ARBA" id="ARBA00022737"/>
    </source>
</evidence>
<feature type="domain" description="C2H2-type" evidence="11">
    <location>
        <begin position="177"/>
        <end position="204"/>
    </location>
</feature>
<feature type="domain" description="C2H2-type" evidence="11">
    <location>
        <begin position="235"/>
        <end position="260"/>
    </location>
</feature>
<dbReference type="GO" id="GO:0008270">
    <property type="term" value="F:zinc ion binding"/>
    <property type="evidence" value="ECO:0007669"/>
    <property type="project" value="UniProtKB-KW"/>
</dbReference>
<dbReference type="Proteomes" id="UP000053447">
    <property type="component" value="Unassembled WGS sequence"/>
</dbReference>
<keyword evidence="4" id="KW-0862">Zinc</keyword>
<feature type="coiled-coil region" evidence="10">
    <location>
        <begin position="43"/>
        <end position="70"/>
    </location>
</feature>
<keyword evidence="13" id="KW-1185">Reference proteome</keyword>
<evidence type="ECO:0000256" key="8">
    <source>
        <dbReference type="ARBA" id="ARBA00023242"/>
    </source>
</evidence>
<dbReference type="FunFam" id="3.30.160.60:FF:000125">
    <property type="entry name" value="Putative zinc finger protein 143"/>
    <property type="match status" value="1"/>
</dbReference>
<dbReference type="VEuPathDB" id="FungiDB:T551_02484"/>
<keyword evidence="5" id="KW-0805">Transcription regulation</keyword>
<keyword evidence="3 9" id="KW-0863">Zinc-finger</keyword>
<reference evidence="13" key="1">
    <citation type="journal article" date="2016" name="Nat. Commun.">
        <title>Genome analysis of three Pneumocystis species reveals adaptation mechanisms to life exclusively in mammalian hosts.</title>
        <authorList>
            <person name="Ma L."/>
            <person name="Chen Z."/>
            <person name="Huang D.W."/>
            <person name="Kutty G."/>
            <person name="Ishihara M."/>
            <person name="Wang H."/>
            <person name="Abouelleil A."/>
            <person name="Bishop L."/>
            <person name="Davey E."/>
            <person name="Deng R."/>
            <person name="Deng X."/>
            <person name="Fan L."/>
            <person name="Fantoni G."/>
            <person name="Fitzgerald M."/>
            <person name="Gogineni E."/>
            <person name="Goldberg J.M."/>
            <person name="Handley G."/>
            <person name="Hu X."/>
            <person name="Huber C."/>
            <person name="Jiao X."/>
            <person name="Jones K."/>
            <person name="Levin J.Z."/>
            <person name="Liu Y."/>
            <person name="Macdonald P."/>
            <person name="Melnikov A."/>
            <person name="Raley C."/>
            <person name="Sassi M."/>
            <person name="Sherman B.T."/>
            <person name="Song X."/>
            <person name="Sykes S."/>
            <person name="Tran B."/>
            <person name="Walsh L."/>
            <person name="Xia Y."/>
            <person name="Yang J."/>
            <person name="Young S."/>
            <person name="Zeng Q."/>
            <person name="Zheng X."/>
            <person name="Stephens R."/>
            <person name="Nusbaum C."/>
            <person name="Birren B.W."/>
            <person name="Azadi P."/>
            <person name="Lempicki R.A."/>
            <person name="Cuomo C.A."/>
            <person name="Kovacs J.A."/>
        </authorList>
    </citation>
    <scope>NUCLEOTIDE SEQUENCE [LARGE SCALE GENOMIC DNA]</scope>
    <source>
        <strain evidence="13">RU7</strain>
    </source>
</reference>
<evidence type="ECO:0000256" key="9">
    <source>
        <dbReference type="PROSITE-ProRule" id="PRU00042"/>
    </source>
</evidence>
<feature type="domain" description="C2H2-type" evidence="11">
    <location>
        <begin position="205"/>
        <end position="234"/>
    </location>
</feature>
<comment type="caution">
    <text evidence="12">The sequence shown here is derived from an EMBL/GenBank/DDBJ whole genome shotgun (WGS) entry which is preliminary data.</text>
</comment>
<evidence type="ECO:0000256" key="6">
    <source>
        <dbReference type="ARBA" id="ARBA00023125"/>
    </source>
</evidence>
<sequence>MDDTQYNVHNTESLQTQCTLDIRNKPSKYIGISSELKREFSYIDDLMVTIRSKQNRIEQTEKKMKERSIETNIEENIDTYISRDNKKTNEKTNKNIDEDENTGLNISLNMNIKMELKETELKDNTKIIEKTENITEKKEKKQERRRYQCSFQECGKVFQQQAHLRIHLRCHSGEKPYVCQHCNKTFAQLGNLKTHERRHTGERPFVCVYPGCDKRFAQKGNLRTHKQVHEGLRPYFCQLDGCTKTFTQLGNLKAHQNKFHNKFILQLNAKLSSVQNIQLASAEDMKLFNYFSTLYRYSDKGIKGRGKEKESLKLPQLPETWPSLMAYNPQNKLKHEEQLSQPDVLIALNKDSASLTDGVNSSFLDKHANHITKKIYRDSPSSSMHELFDLINQEIQHLSESHTLSHKDTGINMATDVLSNTPLNTLPCTIFSTSLNTALNDSSETFQNLEQAHTNVHDLLSQLNYSSGSYIAEFV</sequence>
<proteinExistence type="predicted"/>
<keyword evidence="10" id="KW-0175">Coiled coil</keyword>
<dbReference type="InterPro" id="IPR013087">
    <property type="entry name" value="Znf_C2H2_type"/>
</dbReference>
<evidence type="ECO:0000256" key="1">
    <source>
        <dbReference type="ARBA" id="ARBA00022723"/>
    </source>
</evidence>